<organism evidence="2 3">
    <name type="scientific">Tychonema bourrellyi FEM_GT703</name>
    <dbReference type="NCBI Taxonomy" id="2040638"/>
    <lineage>
        <taxon>Bacteria</taxon>
        <taxon>Bacillati</taxon>
        <taxon>Cyanobacteriota</taxon>
        <taxon>Cyanophyceae</taxon>
        <taxon>Oscillatoriophycideae</taxon>
        <taxon>Oscillatoriales</taxon>
        <taxon>Microcoleaceae</taxon>
        <taxon>Tychonema</taxon>
    </lineage>
</organism>
<name>A0A2G4F1Z6_9CYAN</name>
<evidence type="ECO:0008006" key="4">
    <source>
        <dbReference type="Google" id="ProtNLM"/>
    </source>
</evidence>
<keyword evidence="3" id="KW-1185">Reference proteome</keyword>
<evidence type="ECO:0000313" key="3">
    <source>
        <dbReference type="Proteomes" id="UP000226442"/>
    </source>
</evidence>
<dbReference type="EMBL" id="NXIB02000050">
    <property type="protein sequence ID" value="PHX55497.1"/>
    <property type="molecule type" value="Genomic_DNA"/>
</dbReference>
<reference evidence="2" key="1">
    <citation type="submission" date="2017-10" db="EMBL/GenBank/DDBJ databases">
        <title>Draft genome sequence of the planktic cyanobacteria Tychonema bourrellyi isolated from alpine lentic freshwater.</title>
        <authorList>
            <person name="Tett A."/>
            <person name="Armanini F."/>
            <person name="Asnicar F."/>
            <person name="Boscaini A."/>
            <person name="Pasolli E."/>
            <person name="Zolfo M."/>
            <person name="Donati C."/>
            <person name="Salmaso N."/>
            <person name="Segata N."/>
        </authorList>
    </citation>
    <scope>NUCLEOTIDE SEQUENCE</scope>
    <source>
        <strain evidence="2">FEM_GT703</strain>
    </source>
</reference>
<gene>
    <name evidence="2" type="ORF">CP500_010340</name>
</gene>
<protein>
    <recommendedName>
        <fullName evidence="4">DUF3619 domain-containing protein</fullName>
    </recommendedName>
</protein>
<dbReference type="AlphaFoldDB" id="A0A2G4F1Z6"/>
<dbReference type="RefSeq" id="WP_096831951.1">
    <property type="nucleotide sequence ID" value="NZ_NXIB02000050.1"/>
</dbReference>
<proteinExistence type="predicted"/>
<dbReference type="Proteomes" id="UP000226442">
    <property type="component" value="Unassembled WGS sequence"/>
</dbReference>
<dbReference type="OrthoDB" id="582668at2"/>
<evidence type="ECO:0000256" key="1">
    <source>
        <dbReference type="SAM" id="MobiDB-lite"/>
    </source>
</evidence>
<accession>A0A2G4F1Z6</accession>
<feature type="region of interest" description="Disordered" evidence="1">
    <location>
        <begin position="121"/>
        <end position="144"/>
    </location>
</feature>
<comment type="caution">
    <text evidence="2">The sequence shown here is derived from an EMBL/GenBank/DDBJ whole genome shotgun (WGS) entry which is preliminary data.</text>
</comment>
<sequence>MNNQNSDQELVNFLQQYRPTLPEAAPDLELKILAAIDRNEQAGKKQNYWGKVHSIVSNNRLIIPSFRQWAFPPTIVAMLIVFWSGYRLLVPGELNPNEVAHLEAFLVNNWEEVLHDSRENMSDSSKTDWLNFPVSADSEQPTNN</sequence>
<evidence type="ECO:0000313" key="2">
    <source>
        <dbReference type="EMBL" id="PHX55497.1"/>
    </source>
</evidence>